<comment type="caution">
    <text evidence="10">The sequence shown here is derived from an EMBL/GenBank/DDBJ whole genome shotgun (WGS) entry which is preliminary data.</text>
</comment>
<dbReference type="Pfam" id="PF06151">
    <property type="entry name" value="Trehalose_recp"/>
    <property type="match status" value="1"/>
</dbReference>
<dbReference type="EMBL" id="CAJVCH010043586">
    <property type="protein sequence ID" value="CAG7717140.1"/>
    <property type="molecule type" value="Genomic_DNA"/>
</dbReference>
<evidence type="ECO:0000313" key="10">
    <source>
        <dbReference type="EMBL" id="CAG7717140.1"/>
    </source>
</evidence>
<gene>
    <name evidence="10" type="ORF">AFUS01_LOCUS6614</name>
</gene>
<evidence type="ECO:0008006" key="12">
    <source>
        <dbReference type="Google" id="ProtNLM"/>
    </source>
</evidence>
<dbReference type="OrthoDB" id="5800391at2759"/>
<dbReference type="GO" id="GO:0008527">
    <property type="term" value="F:taste receptor activity"/>
    <property type="evidence" value="ECO:0007669"/>
    <property type="project" value="InterPro"/>
</dbReference>
<dbReference type="GO" id="GO:0005886">
    <property type="term" value="C:plasma membrane"/>
    <property type="evidence" value="ECO:0007669"/>
    <property type="project" value="UniProtKB-SubCell"/>
</dbReference>
<dbReference type="InterPro" id="IPR009318">
    <property type="entry name" value="Gustatory_rcpt"/>
</dbReference>
<feature type="transmembrane region" description="Helical" evidence="9">
    <location>
        <begin position="136"/>
        <end position="153"/>
    </location>
</feature>
<feature type="transmembrane region" description="Helical" evidence="9">
    <location>
        <begin position="94"/>
        <end position="116"/>
    </location>
</feature>
<organism evidence="10 11">
    <name type="scientific">Allacma fusca</name>
    <dbReference type="NCBI Taxonomy" id="39272"/>
    <lineage>
        <taxon>Eukaryota</taxon>
        <taxon>Metazoa</taxon>
        <taxon>Ecdysozoa</taxon>
        <taxon>Arthropoda</taxon>
        <taxon>Hexapoda</taxon>
        <taxon>Collembola</taxon>
        <taxon>Symphypleona</taxon>
        <taxon>Sminthuridae</taxon>
        <taxon>Allacma</taxon>
    </lineage>
</organism>
<accession>A0A8J2JHN3</accession>
<evidence type="ECO:0000256" key="8">
    <source>
        <dbReference type="SAM" id="MobiDB-lite"/>
    </source>
</evidence>
<evidence type="ECO:0000256" key="5">
    <source>
        <dbReference type="ARBA" id="ARBA00022989"/>
    </source>
</evidence>
<dbReference type="Proteomes" id="UP000708208">
    <property type="component" value="Unassembled WGS sequence"/>
</dbReference>
<evidence type="ECO:0000256" key="4">
    <source>
        <dbReference type="ARBA" id="ARBA00022692"/>
    </source>
</evidence>
<keyword evidence="7" id="KW-0675">Receptor</keyword>
<evidence type="ECO:0000256" key="2">
    <source>
        <dbReference type="ARBA" id="ARBA00005327"/>
    </source>
</evidence>
<proteinExistence type="inferred from homology"/>
<sequence length="405" mass="46942">MTVDFVNENPLDLCDGDSDDDSDDFSQMEVDTVTSRNNSNAFLTEKPIVKNESLFYAMKLPLLIGAMWGLLPLRDLEGKSAEITWKSWANCRTLVSLQIILLVGCFTMFIGIDFIIEVSQSTGNSIGSIAGKLSGVWFYTAGLFVYLFALLRSKQAAEFFRLWKRISQRIRTTVSESGKLKRELNIICLTVLASATGENILFHVYSMRTGIVSRGLELTFWNFLEDYYNSNQYIKRFFSYDPVITVLMFVVNKMALFAWNFGDIILMMISWSLYTRFRAINSFVEQYLSWDLPIPYTKQGMIPWHKVRRNYMRTVRLLDEADKIFYPLIWVSYSTNIFFVCNQLYIGIRNADIKTTVERIYLVWSFLHLSLRTLAVNLFAARINESSQDLSRLLQFCPPNEYDPE</sequence>
<dbReference type="AlphaFoldDB" id="A0A8J2JHN3"/>
<evidence type="ECO:0000256" key="6">
    <source>
        <dbReference type="ARBA" id="ARBA00023136"/>
    </source>
</evidence>
<keyword evidence="5 9" id="KW-1133">Transmembrane helix</keyword>
<evidence type="ECO:0000256" key="7">
    <source>
        <dbReference type="ARBA" id="ARBA00023170"/>
    </source>
</evidence>
<feature type="non-terminal residue" evidence="10">
    <location>
        <position position="1"/>
    </location>
</feature>
<comment type="subcellular location">
    <subcellularLocation>
        <location evidence="1">Cell membrane</location>
        <topology evidence="1">Multi-pass membrane protein</topology>
    </subcellularLocation>
</comment>
<evidence type="ECO:0000256" key="9">
    <source>
        <dbReference type="SAM" id="Phobius"/>
    </source>
</evidence>
<dbReference type="PANTHER" id="PTHR21421:SF29">
    <property type="entry name" value="GUSTATORY RECEPTOR 5A FOR TREHALOSE-RELATED"/>
    <property type="match status" value="1"/>
</dbReference>
<dbReference type="PANTHER" id="PTHR21421">
    <property type="entry name" value="GUSTATORY RECEPTOR"/>
    <property type="match status" value="1"/>
</dbReference>
<feature type="transmembrane region" description="Helical" evidence="9">
    <location>
        <begin position="54"/>
        <end position="73"/>
    </location>
</feature>
<evidence type="ECO:0000256" key="3">
    <source>
        <dbReference type="ARBA" id="ARBA00022475"/>
    </source>
</evidence>
<feature type="transmembrane region" description="Helical" evidence="9">
    <location>
        <begin position="324"/>
        <end position="348"/>
    </location>
</feature>
<protein>
    <recommendedName>
        <fullName evidence="12">Gustatory receptor</fullName>
    </recommendedName>
</protein>
<evidence type="ECO:0000256" key="1">
    <source>
        <dbReference type="ARBA" id="ARBA00004651"/>
    </source>
</evidence>
<feature type="region of interest" description="Disordered" evidence="8">
    <location>
        <begin position="1"/>
        <end position="22"/>
    </location>
</feature>
<comment type="similarity">
    <text evidence="2">Belongs to the insect chemoreceptor superfamily. Gustatory receptor (GR) family. Gr5a subfamily.</text>
</comment>
<keyword evidence="11" id="KW-1185">Reference proteome</keyword>
<dbReference type="GO" id="GO:0050916">
    <property type="term" value="P:sensory perception of sweet taste"/>
    <property type="evidence" value="ECO:0007669"/>
    <property type="project" value="UniProtKB-ARBA"/>
</dbReference>
<reference evidence="10" key="1">
    <citation type="submission" date="2021-06" db="EMBL/GenBank/DDBJ databases">
        <authorList>
            <person name="Hodson N. C."/>
            <person name="Mongue J. A."/>
            <person name="Jaron S. K."/>
        </authorList>
    </citation>
    <scope>NUCLEOTIDE SEQUENCE</scope>
</reference>
<keyword evidence="6 9" id="KW-0472">Membrane</keyword>
<name>A0A8J2JHN3_9HEXA</name>
<keyword evidence="4 9" id="KW-0812">Transmembrane</keyword>
<keyword evidence="3" id="KW-1003">Cell membrane</keyword>
<evidence type="ECO:0000313" key="11">
    <source>
        <dbReference type="Proteomes" id="UP000708208"/>
    </source>
</evidence>
<feature type="transmembrane region" description="Helical" evidence="9">
    <location>
        <begin position="360"/>
        <end position="380"/>
    </location>
</feature>